<name>A0ABS0NS28_9ACTN</name>
<protein>
    <submittedName>
        <fullName evidence="2">Uncharacterized protein</fullName>
    </submittedName>
</protein>
<comment type="caution">
    <text evidence="2">The sequence shown here is derived from an EMBL/GenBank/DDBJ whole genome shotgun (WGS) entry which is preliminary data.</text>
</comment>
<dbReference type="RefSeq" id="WP_197991232.1">
    <property type="nucleotide sequence ID" value="NZ_JACYXC010000001.1"/>
</dbReference>
<accession>A0ABS0NS28</accession>
<organism evidence="2 3">
    <name type="scientific">Streptomyces pactum</name>
    <dbReference type="NCBI Taxonomy" id="68249"/>
    <lineage>
        <taxon>Bacteria</taxon>
        <taxon>Bacillati</taxon>
        <taxon>Actinomycetota</taxon>
        <taxon>Actinomycetes</taxon>
        <taxon>Kitasatosporales</taxon>
        <taxon>Streptomycetaceae</taxon>
        <taxon>Streptomyces</taxon>
    </lineage>
</organism>
<feature type="region of interest" description="Disordered" evidence="1">
    <location>
        <begin position="1"/>
        <end position="44"/>
    </location>
</feature>
<dbReference type="Proteomes" id="UP000807371">
    <property type="component" value="Unassembled WGS sequence"/>
</dbReference>
<reference evidence="2 3" key="1">
    <citation type="submission" date="2020-09" db="EMBL/GenBank/DDBJ databases">
        <title>Biosynthesis of the nuclear factor of activated T cells inhibitor NFAT-133 and its congeners in Streptomyces pactum.</title>
        <authorList>
            <person name="Zhou W."/>
            <person name="Posri P."/>
            <person name="Abugrain M.E."/>
            <person name="Weisberg A.J."/>
            <person name="Chang J.H."/>
            <person name="Mahmud T."/>
        </authorList>
    </citation>
    <scope>NUCLEOTIDE SEQUENCE [LARGE SCALE GENOMIC DNA]</scope>
    <source>
        <strain evidence="2 3">ATCC 27456</strain>
    </source>
</reference>
<feature type="compositionally biased region" description="Basic and acidic residues" evidence="1">
    <location>
        <begin position="1"/>
        <end position="14"/>
    </location>
</feature>
<evidence type="ECO:0000313" key="3">
    <source>
        <dbReference type="Proteomes" id="UP000807371"/>
    </source>
</evidence>
<evidence type="ECO:0000313" key="2">
    <source>
        <dbReference type="EMBL" id="MBH5338019.1"/>
    </source>
</evidence>
<keyword evidence="3" id="KW-1185">Reference proteome</keyword>
<gene>
    <name evidence="2" type="ORF">IHE55_25860</name>
</gene>
<proteinExistence type="predicted"/>
<sequence>MGDQEEHQPRDRRQPSQPRTGSDQPIDPEDLVRLAGQDPTPERIERARRLIREKGAAAVEEYLP</sequence>
<dbReference type="EMBL" id="JACYXC010000001">
    <property type="protein sequence ID" value="MBH5338019.1"/>
    <property type="molecule type" value="Genomic_DNA"/>
</dbReference>
<evidence type="ECO:0000256" key="1">
    <source>
        <dbReference type="SAM" id="MobiDB-lite"/>
    </source>
</evidence>